<dbReference type="EMBL" id="JANFZH010000004">
    <property type="protein sequence ID" value="MCQ4838888.1"/>
    <property type="molecule type" value="Genomic_DNA"/>
</dbReference>
<dbReference type="GeneID" id="90531593"/>
<comment type="caution">
    <text evidence="9">The sequence shown here is derived from an EMBL/GenBank/DDBJ whole genome shotgun (WGS) entry which is preliminary data.</text>
</comment>
<dbReference type="Gene3D" id="1.10.3720.10">
    <property type="entry name" value="MetI-like"/>
    <property type="match status" value="1"/>
</dbReference>
<keyword evidence="6 7" id="KW-0472">Membrane</keyword>
<keyword evidence="10" id="KW-1185">Reference proteome</keyword>
<evidence type="ECO:0000313" key="10">
    <source>
        <dbReference type="Proteomes" id="UP001524473"/>
    </source>
</evidence>
<gene>
    <name evidence="9" type="ORF">NE695_03035</name>
</gene>
<sequence>MKRGKIGPIMIAPILMGSLVFYILPFFLVIQLSFSQGYGRSRAFVGLLQYRKLFENSMFLLAFQNTLRFLGIGLPLILAVSYLLSFLLKSCAGRRRMMQAALLLPYIMPVAGTVMLVQFLFSQEGLMNRALYTLGLPVADWLHSAYAFPIALGLYLWKNMGYSTLLLLAGLAAIPAEQYDAAELDGASSVKKFCYITTPQMWHSLFIATVFSVMNAFKCFREIFLIGGEHPDESVYMLQHFINNSFQNLNYSKLAVASVLFYLLVTVFFGAFYLWIERKGAAKEG</sequence>
<name>A0ABT1RWC5_9FIRM</name>
<keyword evidence="4 7" id="KW-0812">Transmembrane</keyword>
<dbReference type="InterPro" id="IPR035906">
    <property type="entry name" value="MetI-like_sf"/>
</dbReference>
<evidence type="ECO:0000256" key="6">
    <source>
        <dbReference type="ARBA" id="ARBA00023136"/>
    </source>
</evidence>
<comment type="subcellular location">
    <subcellularLocation>
        <location evidence="1 7">Cell membrane</location>
        <topology evidence="1 7">Multi-pass membrane protein</topology>
    </subcellularLocation>
</comment>
<dbReference type="RefSeq" id="WP_066861629.1">
    <property type="nucleotide sequence ID" value="NZ_CABKVV010000012.1"/>
</dbReference>
<feature type="transmembrane region" description="Helical" evidence="7">
    <location>
        <begin position="12"/>
        <end position="34"/>
    </location>
</feature>
<protein>
    <submittedName>
        <fullName evidence="9">Sugar ABC transporter permease</fullName>
    </submittedName>
</protein>
<evidence type="ECO:0000313" key="9">
    <source>
        <dbReference type="EMBL" id="MCQ4838888.1"/>
    </source>
</evidence>
<dbReference type="InterPro" id="IPR000515">
    <property type="entry name" value="MetI-like"/>
</dbReference>
<evidence type="ECO:0000256" key="7">
    <source>
        <dbReference type="RuleBase" id="RU363032"/>
    </source>
</evidence>
<dbReference type="Proteomes" id="UP001524473">
    <property type="component" value="Unassembled WGS sequence"/>
</dbReference>
<evidence type="ECO:0000256" key="5">
    <source>
        <dbReference type="ARBA" id="ARBA00022989"/>
    </source>
</evidence>
<dbReference type="SUPFAM" id="SSF161098">
    <property type="entry name" value="MetI-like"/>
    <property type="match status" value="1"/>
</dbReference>
<feature type="transmembrane region" description="Helical" evidence="7">
    <location>
        <begin position="100"/>
        <end position="121"/>
    </location>
</feature>
<evidence type="ECO:0000256" key="3">
    <source>
        <dbReference type="ARBA" id="ARBA00022475"/>
    </source>
</evidence>
<dbReference type="PANTHER" id="PTHR30193">
    <property type="entry name" value="ABC TRANSPORTER PERMEASE PROTEIN"/>
    <property type="match status" value="1"/>
</dbReference>
<dbReference type="InterPro" id="IPR051393">
    <property type="entry name" value="ABC_transporter_permease"/>
</dbReference>
<feature type="transmembrane region" description="Helical" evidence="7">
    <location>
        <begin position="67"/>
        <end position="88"/>
    </location>
</feature>
<keyword evidence="2 7" id="KW-0813">Transport</keyword>
<evidence type="ECO:0000259" key="8">
    <source>
        <dbReference type="PROSITE" id="PS50928"/>
    </source>
</evidence>
<dbReference type="Pfam" id="PF00528">
    <property type="entry name" value="BPD_transp_1"/>
    <property type="match status" value="1"/>
</dbReference>
<accession>A0ABT1RWC5</accession>
<keyword evidence="5 7" id="KW-1133">Transmembrane helix</keyword>
<feature type="transmembrane region" description="Helical" evidence="7">
    <location>
        <begin position="141"/>
        <end position="157"/>
    </location>
</feature>
<organism evidence="9 10">
    <name type="scientific">Neglectibacter timonensis</name>
    <dbReference type="NCBI Taxonomy" id="1776382"/>
    <lineage>
        <taxon>Bacteria</taxon>
        <taxon>Bacillati</taxon>
        <taxon>Bacillota</taxon>
        <taxon>Clostridia</taxon>
        <taxon>Eubacteriales</taxon>
        <taxon>Oscillospiraceae</taxon>
        <taxon>Neglectibacter</taxon>
    </lineage>
</organism>
<keyword evidence="3" id="KW-1003">Cell membrane</keyword>
<evidence type="ECO:0000256" key="4">
    <source>
        <dbReference type="ARBA" id="ARBA00022692"/>
    </source>
</evidence>
<proteinExistence type="inferred from homology"/>
<dbReference type="PANTHER" id="PTHR30193:SF37">
    <property type="entry name" value="INNER MEMBRANE ABC TRANSPORTER PERMEASE PROTEIN YCJO"/>
    <property type="match status" value="1"/>
</dbReference>
<feature type="domain" description="ABC transmembrane type-1" evidence="8">
    <location>
        <begin position="63"/>
        <end position="273"/>
    </location>
</feature>
<evidence type="ECO:0000256" key="2">
    <source>
        <dbReference type="ARBA" id="ARBA00022448"/>
    </source>
</evidence>
<dbReference type="CDD" id="cd06261">
    <property type="entry name" value="TM_PBP2"/>
    <property type="match status" value="1"/>
</dbReference>
<dbReference type="PROSITE" id="PS50928">
    <property type="entry name" value="ABC_TM1"/>
    <property type="match status" value="1"/>
</dbReference>
<evidence type="ECO:0000256" key="1">
    <source>
        <dbReference type="ARBA" id="ARBA00004651"/>
    </source>
</evidence>
<comment type="similarity">
    <text evidence="7">Belongs to the binding-protein-dependent transport system permease family.</text>
</comment>
<reference evidence="9 10" key="1">
    <citation type="submission" date="2022-06" db="EMBL/GenBank/DDBJ databases">
        <title>Isolation of gut microbiota from human fecal samples.</title>
        <authorList>
            <person name="Pamer E.G."/>
            <person name="Barat B."/>
            <person name="Waligurski E."/>
            <person name="Medina S."/>
            <person name="Paddock L."/>
            <person name="Mostad J."/>
        </authorList>
    </citation>
    <scope>NUCLEOTIDE SEQUENCE [LARGE SCALE GENOMIC DNA]</scope>
    <source>
        <strain evidence="9 10">DFI.9.73</strain>
    </source>
</reference>
<feature type="transmembrane region" description="Helical" evidence="7">
    <location>
        <begin position="254"/>
        <end position="276"/>
    </location>
</feature>